<dbReference type="PANTHER" id="PTHR46847">
    <property type="entry name" value="D-ALLOSE-BINDING PERIPLASMIC PROTEIN-RELATED"/>
    <property type="match status" value="1"/>
</dbReference>
<dbReference type="PANTHER" id="PTHR46847:SF1">
    <property type="entry name" value="D-ALLOSE-BINDING PERIPLASMIC PROTEIN-RELATED"/>
    <property type="match status" value="1"/>
</dbReference>
<evidence type="ECO:0000256" key="2">
    <source>
        <dbReference type="ARBA" id="ARBA00007639"/>
    </source>
</evidence>
<comment type="subcellular location">
    <subcellularLocation>
        <location evidence="1">Cell envelope</location>
    </subcellularLocation>
</comment>
<name>A0A6A0B9D6_9LACT</name>
<evidence type="ECO:0000256" key="1">
    <source>
        <dbReference type="ARBA" id="ARBA00004196"/>
    </source>
</evidence>
<feature type="chain" id="PRO_5025342994" evidence="4">
    <location>
        <begin position="23"/>
        <end position="333"/>
    </location>
</feature>
<dbReference type="CDD" id="cd01536">
    <property type="entry name" value="PBP1_ABC_sugar_binding-like"/>
    <property type="match status" value="1"/>
</dbReference>
<dbReference type="Gene3D" id="3.40.50.2300">
    <property type="match status" value="2"/>
</dbReference>
<dbReference type="EMBL" id="BLLI01000011">
    <property type="protein sequence ID" value="GFH42050.1"/>
    <property type="molecule type" value="Genomic_DNA"/>
</dbReference>
<sequence>MKKSKVLLGLAAAAATLLFATACSESGSKDSSDGKKTIYFIPTVDTGAYWSPMKRGAQETAEKLGYNLVVKTATSTEAGKNDKHIGFVKEAISAKAAGIAISPMEPNIFQPVVEDAMNAKIPVITFDAEIADPSKRTAYVGTVNEKAGFKLGEEAGKEMKAAGVTKGSIETMCTDVSQTTNIDRLKGLKAGFKSAMGDDYKNFEWLEPQMDNDQAATSKTITEGLITAHSDLAVIFTFGSEGPDVGVMEALASQKKAGKIYHYGFDYTPTWEKGIEEGRINGIVDQDAYNIGVQVITNLDKAIKGEKLDSVIPIDVNYVPAGEIVTYGEKKEK</sequence>
<evidence type="ECO:0000259" key="5">
    <source>
        <dbReference type="Pfam" id="PF13407"/>
    </source>
</evidence>
<evidence type="ECO:0000256" key="3">
    <source>
        <dbReference type="ARBA" id="ARBA00022729"/>
    </source>
</evidence>
<dbReference type="Pfam" id="PF13407">
    <property type="entry name" value="Peripla_BP_4"/>
    <property type="match status" value="1"/>
</dbReference>
<dbReference type="Proteomes" id="UP000480303">
    <property type="component" value="Unassembled WGS sequence"/>
</dbReference>
<dbReference type="SUPFAM" id="SSF53822">
    <property type="entry name" value="Periplasmic binding protein-like I"/>
    <property type="match status" value="1"/>
</dbReference>
<comment type="similarity">
    <text evidence="2">Belongs to the bacterial solute-binding protein 2 family.</text>
</comment>
<evidence type="ECO:0000313" key="6">
    <source>
        <dbReference type="EMBL" id="GFH42050.1"/>
    </source>
</evidence>
<dbReference type="PROSITE" id="PS51257">
    <property type="entry name" value="PROKAR_LIPOPROTEIN"/>
    <property type="match status" value="1"/>
</dbReference>
<gene>
    <name evidence="6" type="ORF">Hs30E_06010</name>
</gene>
<organism evidence="6 7">
    <name type="scientific">Pseudolactococcus hodotermopsidis</name>
    <dbReference type="NCBI Taxonomy" id="2709157"/>
    <lineage>
        <taxon>Bacteria</taxon>
        <taxon>Bacillati</taxon>
        <taxon>Bacillota</taxon>
        <taxon>Bacilli</taxon>
        <taxon>Lactobacillales</taxon>
        <taxon>Streptococcaceae</taxon>
        <taxon>Pseudolactococcus</taxon>
    </lineage>
</organism>
<dbReference type="RefSeq" id="WP_172207851.1">
    <property type="nucleotide sequence ID" value="NZ_BLLI01000011.1"/>
</dbReference>
<proteinExistence type="inferred from homology"/>
<reference evidence="6 7" key="1">
    <citation type="submission" date="2020-02" db="EMBL/GenBank/DDBJ databases">
        <title>Draft genome sequence of Lactococcus sp. Hs30E4-3.</title>
        <authorList>
            <person name="Noda S."/>
            <person name="Yuki M."/>
            <person name="Ohkuma M."/>
        </authorList>
    </citation>
    <scope>NUCLEOTIDE SEQUENCE [LARGE SCALE GENOMIC DNA]</scope>
    <source>
        <strain evidence="6 7">Hs30E4-3</strain>
    </source>
</reference>
<keyword evidence="7" id="KW-1185">Reference proteome</keyword>
<dbReference type="AlphaFoldDB" id="A0A6A0B9D6"/>
<dbReference type="InterPro" id="IPR025997">
    <property type="entry name" value="SBP_2_dom"/>
</dbReference>
<dbReference type="GO" id="GO:0030313">
    <property type="term" value="C:cell envelope"/>
    <property type="evidence" value="ECO:0007669"/>
    <property type="project" value="UniProtKB-SubCell"/>
</dbReference>
<comment type="caution">
    <text evidence="6">The sequence shown here is derived from an EMBL/GenBank/DDBJ whole genome shotgun (WGS) entry which is preliminary data.</text>
</comment>
<dbReference type="GO" id="GO:0030246">
    <property type="term" value="F:carbohydrate binding"/>
    <property type="evidence" value="ECO:0007669"/>
    <property type="project" value="UniProtKB-ARBA"/>
</dbReference>
<dbReference type="InterPro" id="IPR028082">
    <property type="entry name" value="Peripla_BP_I"/>
</dbReference>
<keyword evidence="3 4" id="KW-0732">Signal</keyword>
<protein>
    <submittedName>
        <fullName evidence="6">D-ribose ABC transporter substrate-binding protein</fullName>
    </submittedName>
</protein>
<evidence type="ECO:0000313" key="7">
    <source>
        <dbReference type="Proteomes" id="UP000480303"/>
    </source>
</evidence>
<evidence type="ECO:0000256" key="4">
    <source>
        <dbReference type="SAM" id="SignalP"/>
    </source>
</evidence>
<feature type="signal peptide" evidence="4">
    <location>
        <begin position="1"/>
        <end position="22"/>
    </location>
</feature>
<accession>A0A6A0B9D6</accession>
<feature type="domain" description="Periplasmic binding protein" evidence="5">
    <location>
        <begin position="38"/>
        <end position="307"/>
    </location>
</feature>